<dbReference type="GO" id="GO:0004519">
    <property type="term" value="F:endonuclease activity"/>
    <property type="evidence" value="ECO:0007669"/>
    <property type="project" value="UniProtKB-KW"/>
</dbReference>
<sequence length="319" mass="36053">MEDRKDWLERRRKVLGASEVAAVLGISKFQTPLDVWLSKVQSVDAEETQAMRLGHRLQPAIAQEAAEMDGLTLMQEEVFSVDPGHPWAGATVDYLAKDANGLPVILECKATWQQHWEEIPDYYQTQLAWQCWVHGVNHAKIAVLHGSTKVATYDFNLLEANSGWFADVVQYCSDWWTRHILNGERPDGVSTAQPIVVVPGKAVELSQDDFMRLVWVKRAKEEVAAAERQIDLFTDLIKKSLGDAEIGIYDGTQVVTWRESQSSRFDSTAFKKDFPEIHKQYTKGYASRRFLVKEFKNAGTGEKRGGERVLDGQERVALG</sequence>
<evidence type="ECO:0000313" key="2">
    <source>
        <dbReference type="EMBL" id="CAB5237978.1"/>
    </source>
</evidence>
<dbReference type="InterPro" id="IPR011335">
    <property type="entry name" value="Restrct_endonuc-II-like"/>
</dbReference>
<dbReference type="InterPro" id="IPR017482">
    <property type="entry name" value="Lambda-type_endonuclease"/>
</dbReference>
<proteinExistence type="predicted"/>
<name>A0A6J7XNB2_9CAUD</name>
<dbReference type="Pfam" id="PF09588">
    <property type="entry name" value="YqaJ"/>
    <property type="match status" value="1"/>
</dbReference>
<accession>A0A6J7XNB2</accession>
<dbReference type="Gene3D" id="3.90.320.10">
    <property type="match status" value="1"/>
</dbReference>
<organism evidence="2">
    <name type="scientific">uncultured Caudovirales phage</name>
    <dbReference type="NCBI Taxonomy" id="2100421"/>
    <lineage>
        <taxon>Viruses</taxon>
        <taxon>Duplodnaviria</taxon>
        <taxon>Heunggongvirae</taxon>
        <taxon>Uroviricota</taxon>
        <taxon>Caudoviricetes</taxon>
        <taxon>Peduoviridae</taxon>
        <taxon>Maltschvirus</taxon>
        <taxon>Maltschvirus maltsch</taxon>
    </lineage>
</organism>
<gene>
    <name evidence="2" type="ORF">UFOVP142_55</name>
</gene>
<keyword evidence="2" id="KW-0540">Nuclease</keyword>
<dbReference type="EMBL" id="LR798460">
    <property type="protein sequence ID" value="CAB5237978.1"/>
    <property type="molecule type" value="Genomic_DNA"/>
</dbReference>
<dbReference type="InterPro" id="IPR019080">
    <property type="entry name" value="YqaJ_viral_recombinase"/>
</dbReference>
<feature type="domain" description="YqaJ viral recombinase" evidence="1">
    <location>
        <begin position="6"/>
        <end position="135"/>
    </location>
</feature>
<evidence type="ECO:0000259" key="1">
    <source>
        <dbReference type="Pfam" id="PF09588"/>
    </source>
</evidence>
<dbReference type="SUPFAM" id="SSF52980">
    <property type="entry name" value="Restriction endonuclease-like"/>
    <property type="match status" value="1"/>
</dbReference>
<dbReference type="InterPro" id="IPR011604">
    <property type="entry name" value="PDDEXK-like_dom_sf"/>
</dbReference>
<keyword evidence="2" id="KW-0378">Hydrolase</keyword>
<dbReference type="NCBIfam" id="TIGR03033">
    <property type="entry name" value="phage_rel_nuc"/>
    <property type="match status" value="1"/>
</dbReference>
<protein>
    <submittedName>
        <fullName evidence="2">Phage-type endonuclease</fullName>
    </submittedName>
</protein>
<keyword evidence="2" id="KW-0255">Endonuclease</keyword>
<reference evidence="2" key="1">
    <citation type="submission" date="2020-05" db="EMBL/GenBank/DDBJ databases">
        <authorList>
            <person name="Chiriac C."/>
            <person name="Salcher M."/>
            <person name="Ghai R."/>
            <person name="Kavagutti S V."/>
        </authorList>
    </citation>
    <scope>NUCLEOTIDE SEQUENCE</scope>
</reference>